<gene>
    <name evidence="5" type="ORF">N0V83_004362</name>
</gene>
<evidence type="ECO:0000313" key="5">
    <source>
        <dbReference type="EMBL" id="KAJ4371146.1"/>
    </source>
</evidence>
<dbReference type="InterPro" id="IPR050146">
    <property type="entry name" value="Type-I_3-dehydroquinase"/>
</dbReference>
<dbReference type="SUPFAM" id="SSF51569">
    <property type="entry name" value="Aldolase"/>
    <property type="match status" value="1"/>
</dbReference>
<dbReference type="Pfam" id="PF01487">
    <property type="entry name" value="DHquinase_I"/>
    <property type="match status" value="1"/>
</dbReference>
<reference evidence="5" key="1">
    <citation type="submission" date="2022-10" db="EMBL/GenBank/DDBJ databases">
        <title>Tapping the CABI collections for fungal endophytes: first genome assemblies for Collariella, Neodidymelliopsis, Ascochyta clinopodiicola, Didymella pomorum, Didymosphaeria variabile, Neocosmospora piperis and Neocucurbitaria cava.</title>
        <authorList>
            <person name="Hill R."/>
        </authorList>
    </citation>
    <scope>NUCLEOTIDE SEQUENCE</scope>
    <source>
        <strain evidence="5">IMI 356814</strain>
    </source>
</reference>
<evidence type="ECO:0000256" key="2">
    <source>
        <dbReference type="ARBA" id="ARBA00012060"/>
    </source>
</evidence>
<comment type="caution">
    <text evidence="5">The sequence shown here is derived from an EMBL/GenBank/DDBJ whole genome shotgun (WGS) entry which is preliminary data.</text>
</comment>
<dbReference type="NCBIfam" id="TIGR01093">
    <property type="entry name" value="aroD"/>
    <property type="match status" value="1"/>
</dbReference>
<accession>A0A9W9CMX8</accession>
<keyword evidence="6" id="KW-1185">Reference proteome</keyword>
<name>A0A9W9CMX8_9PLEO</name>
<dbReference type="Proteomes" id="UP001140560">
    <property type="component" value="Unassembled WGS sequence"/>
</dbReference>
<sequence>MPDIIFDNFAAKKQTFIIPLTFTDITAAKDVITRIGYGGDIWELRVDLLSPAPGPLTTATNLPSPDYVEAQIKALQRMSDLPILFTIRTKSQGGKFPDDAAKEALELMLLAVSCGIQYIDVEVEWPQSLLGEITEKKGSTKVVASYHSWTGNIRWTSEELQKRFESANKFGDIIKLSILSATLEDCFELGLFVRDYNTKFSKPLLAVGMGAHGQLSRITSPISLVTHPLIPFPSAPGQLSLAQVHQAQHLMGMLPRREFNVFGEKGESAKAAAVAAVFQQGFQELGLPHVCQLGGESGASASGFDVANLFAGGRVEDAFDKQFSAWTGRQAPSLVLSDAWKRSLE</sequence>
<dbReference type="GO" id="GO:0003855">
    <property type="term" value="F:3-dehydroquinate dehydratase activity"/>
    <property type="evidence" value="ECO:0007669"/>
    <property type="project" value="UniProtKB-EC"/>
</dbReference>
<evidence type="ECO:0000313" key="6">
    <source>
        <dbReference type="Proteomes" id="UP001140560"/>
    </source>
</evidence>
<dbReference type="InterPro" id="IPR001381">
    <property type="entry name" value="DHquinase_I"/>
</dbReference>
<organism evidence="5 6">
    <name type="scientific">Neocucurbitaria cava</name>
    <dbReference type="NCBI Taxonomy" id="798079"/>
    <lineage>
        <taxon>Eukaryota</taxon>
        <taxon>Fungi</taxon>
        <taxon>Dikarya</taxon>
        <taxon>Ascomycota</taxon>
        <taxon>Pezizomycotina</taxon>
        <taxon>Dothideomycetes</taxon>
        <taxon>Pleosporomycetidae</taxon>
        <taxon>Pleosporales</taxon>
        <taxon>Pleosporineae</taxon>
        <taxon>Cucurbitariaceae</taxon>
        <taxon>Neocucurbitaria</taxon>
    </lineage>
</organism>
<keyword evidence="3" id="KW-0456">Lyase</keyword>
<dbReference type="CDD" id="cd00502">
    <property type="entry name" value="DHQase_I"/>
    <property type="match status" value="1"/>
</dbReference>
<evidence type="ECO:0000256" key="4">
    <source>
        <dbReference type="ARBA" id="ARBA00023270"/>
    </source>
</evidence>
<dbReference type="EC" id="4.2.1.10" evidence="2"/>
<dbReference type="FunFam" id="3.20.20.70:FF:000135">
    <property type="entry name" value="Pentafunctional AROM polypeptide"/>
    <property type="match status" value="1"/>
</dbReference>
<dbReference type="AlphaFoldDB" id="A0A9W9CMX8"/>
<dbReference type="Gene3D" id="3.20.20.70">
    <property type="entry name" value="Aldolase class I"/>
    <property type="match status" value="1"/>
</dbReference>
<dbReference type="GO" id="GO:0046279">
    <property type="term" value="P:3,4-dihydroxybenzoate biosynthetic process"/>
    <property type="evidence" value="ECO:0007669"/>
    <property type="project" value="UniProtKB-ARBA"/>
</dbReference>
<dbReference type="PANTHER" id="PTHR43699">
    <property type="entry name" value="3-DEHYDROQUINATE DEHYDRATASE"/>
    <property type="match status" value="1"/>
</dbReference>
<dbReference type="OrthoDB" id="204377at2759"/>
<dbReference type="EMBL" id="JAPEUY010000007">
    <property type="protein sequence ID" value="KAJ4371146.1"/>
    <property type="molecule type" value="Genomic_DNA"/>
</dbReference>
<protein>
    <recommendedName>
        <fullName evidence="2">3-dehydroquinate dehydratase</fullName>
        <ecNumber evidence="2">4.2.1.10</ecNumber>
    </recommendedName>
</protein>
<dbReference type="PANTHER" id="PTHR43699:SF1">
    <property type="entry name" value="3-DEHYDROQUINATE DEHYDRATASE"/>
    <property type="match status" value="1"/>
</dbReference>
<dbReference type="InterPro" id="IPR013785">
    <property type="entry name" value="Aldolase_TIM"/>
</dbReference>
<evidence type="ECO:0000256" key="3">
    <source>
        <dbReference type="ARBA" id="ARBA00023239"/>
    </source>
</evidence>
<keyword evidence="4" id="KW-0704">Schiff base</keyword>
<comment type="catalytic activity">
    <reaction evidence="1">
        <text>3-dehydroquinate = 3-dehydroshikimate + H2O</text>
        <dbReference type="Rhea" id="RHEA:21096"/>
        <dbReference type="ChEBI" id="CHEBI:15377"/>
        <dbReference type="ChEBI" id="CHEBI:16630"/>
        <dbReference type="ChEBI" id="CHEBI:32364"/>
        <dbReference type="EC" id="4.2.1.10"/>
    </reaction>
</comment>
<proteinExistence type="predicted"/>
<evidence type="ECO:0000256" key="1">
    <source>
        <dbReference type="ARBA" id="ARBA00001864"/>
    </source>
</evidence>